<sequence length="61" mass="6688">MAHASIHITLGLAGRQIASGFAPEHLECTHGGLHGMGTKRIWRRTQGERLSQDERPSTNNP</sequence>
<gene>
    <name evidence="1" type="ORF">AXF42_Ash006673</name>
</gene>
<dbReference type="Proteomes" id="UP000236161">
    <property type="component" value="Unassembled WGS sequence"/>
</dbReference>
<keyword evidence="2" id="KW-1185">Reference proteome</keyword>
<dbReference type="EMBL" id="KZ451979">
    <property type="protein sequence ID" value="PKA55471.1"/>
    <property type="molecule type" value="Genomic_DNA"/>
</dbReference>
<reference evidence="1 2" key="1">
    <citation type="journal article" date="2017" name="Nature">
        <title>The Apostasia genome and the evolution of orchids.</title>
        <authorList>
            <person name="Zhang G.Q."/>
            <person name="Liu K.W."/>
            <person name="Li Z."/>
            <person name="Lohaus R."/>
            <person name="Hsiao Y.Y."/>
            <person name="Niu S.C."/>
            <person name="Wang J.Y."/>
            <person name="Lin Y.C."/>
            <person name="Xu Q."/>
            <person name="Chen L.J."/>
            <person name="Yoshida K."/>
            <person name="Fujiwara S."/>
            <person name="Wang Z.W."/>
            <person name="Zhang Y.Q."/>
            <person name="Mitsuda N."/>
            <person name="Wang M."/>
            <person name="Liu G.H."/>
            <person name="Pecoraro L."/>
            <person name="Huang H.X."/>
            <person name="Xiao X.J."/>
            <person name="Lin M."/>
            <person name="Wu X.Y."/>
            <person name="Wu W.L."/>
            <person name="Chen Y.Y."/>
            <person name="Chang S.B."/>
            <person name="Sakamoto S."/>
            <person name="Ohme-Takagi M."/>
            <person name="Yagi M."/>
            <person name="Zeng S.J."/>
            <person name="Shen C.Y."/>
            <person name="Yeh C.M."/>
            <person name="Luo Y.B."/>
            <person name="Tsai W.C."/>
            <person name="Van de Peer Y."/>
            <person name="Liu Z.J."/>
        </authorList>
    </citation>
    <scope>NUCLEOTIDE SEQUENCE [LARGE SCALE GENOMIC DNA]</scope>
    <source>
        <strain evidence="2">cv. Shenzhen</strain>
        <tissue evidence="1">Stem</tissue>
    </source>
</reference>
<proteinExistence type="predicted"/>
<name>A0A2I0AIV8_9ASPA</name>
<accession>A0A2I0AIV8</accession>
<evidence type="ECO:0000313" key="2">
    <source>
        <dbReference type="Proteomes" id="UP000236161"/>
    </source>
</evidence>
<dbReference type="AlphaFoldDB" id="A0A2I0AIV8"/>
<evidence type="ECO:0000313" key="1">
    <source>
        <dbReference type="EMBL" id="PKA55471.1"/>
    </source>
</evidence>
<protein>
    <submittedName>
        <fullName evidence="1">Uncharacterized protein</fullName>
    </submittedName>
</protein>
<organism evidence="1 2">
    <name type="scientific">Apostasia shenzhenica</name>
    <dbReference type="NCBI Taxonomy" id="1088818"/>
    <lineage>
        <taxon>Eukaryota</taxon>
        <taxon>Viridiplantae</taxon>
        <taxon>Streptophyta</taxon>
        <taxon>Embryophyta</taxon>
        <taxon>Tracheophyta</taxon>
        <taxon>Spermatophyta</taxon>
        <taxon>Magnoliopsida</taxon>
        <taxon>Liliopsida</taxon>
        <taxon>Asparagales</taxon>
        <taxon>Orchidaceae</taxon>
        <taxon>Apostasioideae</taxon>
        <taxon>Apostasia</taxon>
    </lineage>
</organism>